<evidence type="ECO:0000313" key="3">
    <source>
        <dbReference type="Proteomes" id="UP001529510"/>
    </source>
</evidence>
<comment type="caution">
    <text evidence="2">The sequence shown here is derived from an EMBL/GenBank/DDBJ whole genome shotgun (WGS) entry which is preliminary data.</text>
</comment>
<dbReference type="Pfam" id="PF00757">
    <property type="entry name" value="Furin-like"/>
    <property type="match status" value="1"/>
</dbReference>
<name>A0ABD0RMV6_CIRMR</name>
<proteinExistence type="predicted"/>
<dbReference type="AlphaFoldDB" id="A0ABD0RMV6"/>
<evidence type="ECO:0000259" key="1">
    <source>
        <dbReference type="Pfam" id="PF00757"/>
    </source>
</evidence>
<protein>
    <recommendedName>
        <fullName evidence="1">Furin-like cysteine-rich domain-containing protein</fullName>
    </recommendedName>
</protein>
<sequence>ACKDFQDEGTCKDACPRLMLYDPNTHQLAPNPDGKYSFGATCIKICPRKALPS</sequence>
<evidence type="ECO:0000313" key="2">
    <source>
        <dbReference type="EMBL" id="KAL0199794.1"/>
    </source>
</evidence>
<reference evidence="2 3" key="1">
    <citation type="submission" date="2024-05" db="EMBL/GenBank/DDBJ databases">
        <title>Genome sequencing and assembly of Indian major carp, Cirrhinus mrigala (Hamilton, 1822).</title>
        <authorList>
            <person name="Mohindra V."/>
            <person name="Chowdhury L.M."/>
            <person name="Lal K."/>
            <person name="Jena J.K."/>
        </authorList>
    </citation>
    <scope>NUCLEOTIDE SEQUENCE [LARGE SCALE GENOMIC DNA]</scope>
    <source>
        <strain evidence="2">CM1030</strain>
        <tissue evidence="2">Blood</tissue>
    </source>
</reference>
<accession>A0ABD0RMV6</accession>
<dbReference type="Gene3D" id="2.10.220.10">
    <property type="entry name" value="Hormone Receptor, Insulin-like Growth Factor Receptor 1, Chain A, domain 2"/>
    <property type="match status" value="1"/>
</dbReference>
<keyword evidence="3" id="KW-1185">Reference proteome</keyword>
<dbReference type="Proteomes" id="UP001529510">
    <property type="component" value="Unassembled WGS sequence"/>
</dbReference>
<organism evidence="2 3">
    <name type="scientific">Cirrhinus mrigala</name>
    <name type="common">Mrigala</name>
    <dbReference type="NCBI Taxonomy" id="683832"/>
    <lineage>
        <taxon>Eukaryota</taxon>
        <taxon>Metazoa</taxon>
        <taxon>Chordata</taxon>
        <taxon>Craniata</taxon>
        <taxon>Vertebrata</taxon>
        <taxon>Euteleostomi</taxon>
        <taxon>Actinopterygii</taxon>
        <taxon>Neopterygii</taxon>
        <taxon>Teleostei</taxon>
        <taxon>Ostariophysi</taxon>
        <taxon>Cypriniformes</taxon>
        <taxon>Cyprinidae</taxon>
        <taxon>Labeoninae</taxon>
        <taxon>Labeonini</taxon>
        <taxon>Cirrhinus</taxon>
    </lineage>
</organism>
<feature type="non-terminal residue" evidence="2">
    <location>
        <position position="1"/>
    </location>
</feature>
<gene>
    <name evidence="2" type="ORF">M9458_002981</name>
</gene>
<dbReference type="EMBL" id="JAMKFB020000002">
    <property type="protein sequence ID" value="KAL0199794.1"/>
    <property type="molecule type" value="Genomic_DNA"/>
</dbReference>
<feature type="domain" description="Furin-like cysteine-rich" evidence="1">
    <location>
        <begin position="1"/>
        <end position="48"/>
    </location>
</feature>
<dbReference type="InterPro" id="IPR006211">
    <property type="entry name" value="Furin-like_Cys-rich_dom"/>
</dbReference>